<dbReference type="UniPathway" id="UPA00049">
    <property type="reaction ID" value="UER00059"/>
</dbReference>
<evidence type="ECO:0000256" key="2">
    <source>
        <dbReference type="ARBA" id="ARBA00005025"/>
    </source>
</evidence>
<comment type="pathway">
    <text evidence="1 8">Amino-acid biosynthesis; L-isoleucine biosynthesis; L-isoleucine from 2-oxobutanoate: step 1/4.</text>
</comment>
<dbReference type="AlphaFoldDB" id="A0A844G2C7"/>
<evidence type="ECO:0000256" key="7">
    <source>
        <dbReference type="ARBA" id="ARBA00048670"/>
    </source>
</evidence>
<dbReference type="FunFam" id="3.30.70.260:FF:000001">
    <property type="entry name" value="Acetolactate synthase, small subunit"/>
    <property type="match status" value="1"/>
</dbReference>
<dbReference type="PANTHER" id="PTHR30239">
    <property type="entry name" value="ACETOLACTATE SYNTHASE SMALL SUBUNIT"/>
    <property type="match status" value="1"/>
</dbReference>
<organism evidence="10 11">
    <name type="scientific">Victivallis lenta</name>
    <dbReference type="NCBI Taxonomy" id="2606640"/>
    <lineage>
        <taxon>Bacteria</taxon>
        <taxon>Pseudomonadati</taxon>
        <taxon>Lentisphaerota</taxon>
        <taxon>Lentisphaeria</taxon>
        <taxon>Victivallales</taxon>
        <taxon>Victivallaceae</taxon>
        <taxon>Victivallis</taxon>
    </lineage>
</organism>
<dbReference type="GO" id="GO:0003984">
    <property type="term" value="F:acetolactate synthase activity"/>
    <property type="evidence" value="ECO:0007669"/>
    <property type="project" value="UniProtKB-UniRule"/>
</dbReference>
<keyword evidence="6 8" id="KW-0100">Branched-chain amino acid biosynthesis</keyword>
<dbReference type="InterPro" id="IPR027271">
    <property type="entry name" value="Acetolactate_synth/TF_NikR_C"/>
</dbReference>
<evidence type="ECO:0000256" key="8">
    <source>
        <dbReference type="RuleBase" id="RU368092"/>
    </source>
</evidence>
<evidence type="ECO:0000313" key="11">
    <source>
        <dbReference type="Proteomes" id="UP000435649"/>
    </source>
</evidence>
<keyword evidence="8 10" id="KW-0808">Transferase</keyword>
<dbReference type="Proteomes" id="UP000435649">
    <property type="component" value="Unassembled WGS sequence"/>
</dbReference>
<comment type="catalytic activity">
    <reaction evidence="7 8">
        <text>2 pyruvate + H(+) = (2S)-2-acetolactate + CO2</text>
        <dbReference type="Rhea" id="RHEA:25249"/>
        <dbReference type="ChEBI" id="CHEBI:15361"/>
        <dbReference type="ChEBI" id="CHEBI:15378"/>
        <dbReference type="ChEBI" id="CHEBI:16526"/>
        <dbReference type="ChEBI" id="CHEBI:58476"/>
        <dbReference type="EC" id="2.2.1.6"/>
    </reaction>
</comment>
<dbReference type="PROSITE" id="PS51671">
    <property type="entry name" value="ACT"/>
    <property type="match status" value="1"/>
</dbReference>
<evidence type="ECO:0000256" key="3">
    <source>
        <dbReference type="ARBA" id="ARBA00006341"/>
    </source>
</evidence>
<dbReference type="Pfam" id="PF22629">
    <property type="entry name" value="ACT_AHAS_ss"/>
    <property type="match status" value="1"/>
</dbReference>
<gene>
    <name evidence="10" type="primary">ilvN</name>
    <name evidence="10" type="ORF">FYJ85_08315</name>
</gene>
<dbReference type="InterPro" id="IPR004789">
    <property type="entry name" value="Acetalactate_synth_ssu"/>
</dbReference>
<dbReference type="SUPFAM" id="SSF55021">
    <property type="entry name" value="ACT-like"/>
    <property type="match status" value="2"/>
</dbReference>
<keyword evidence="11" id="KW-1185">Reference proteome</keyword>
<protein>
    <recommendedName>
        <fullName evidence="8">Acetolactate synthase small subunit</fullName>
        <shortName evidence="8">AHAS</shortName>
        <shortName evidence="8">ALS</shortName>
        <ecNumber evidence="8">2.2.1.6</ecNumber>
    </recommendedName>
    <alternativeName>
        <fullName evidence="8">Acetohydroxy-acid synthase small subunit</fullName>
    </alternativeName>
</protein>
<dbReference type="Pfam" id="PF10369">
    <property type="entry name" value="ALS_ss_C"/>
    <property type="match status" value="1"/>
</dbReference>
<dbReference type="InterPro" id="IPR054480">
    <property type="entry name" value="AHAS_small-like_ACT"/>
</dbReference>
<name>A0A844G2C7_9BACT</name>
<comment type="pathway">
    <text evidence="2 8">Amino-acid biosynthesis; L-valine biosynthesis; L-valine from pyruvate: step 1/4.</text>
</comment>
<dbReference type="InterPro" id="IPR002912">
    <property type="entry name" value="ACT_dom"/>
</dbReference>
<dbReference type="InterPro" id="IPR045865">
    <property type="entry name" value="ACT-like_dom_sf"/>
</dbReference>
<evidence type="ECO:0000256" key="1">
    <source>
        <dbReference type="ARBA" id="ARBA00004974"/>
    </source>
</evidence>
<sequence length="165" mass="18434">METPEKHTISVLVENKFGVLARVAGLFSGRGYNISSLTVHETEDPRFSKMTIVTTGDSAILEQIDKQLRKLVDVITVENLTGSHFVEREMALIKLRTDSPEKQTQLIQLIEIFDGTIVSVSKGEIGVEIAGRSDRLDNFIEMVRDFGIVEMARSGRVAINRCKKI</sequence>
<dbReference type="NCBIfam" id="TIGR00119">
    <property type="entry name" value="acolac_sm"/>
    <property type="match status" value="1"/>
</dbReference>
<dbReference type="NCBIfam" id="NF008864">
    <property type="entry name" value="PRK11895.1"/>
    <property type="match status" value="1"/>
</dbReference>
<accession>A0A844G2C7</accession>
<dbReference type="EC" id="2.2.1.6" evidence="8"/>
<evidence type="ECO:0000256" key="5">
    <source>
        <dbReference type="ARBA" id="ARBA00022605"/>
    </source>
</evidence>
<dbReference type="GO" id="GO:0009097">
    <property type="term" value="P:isoleucine biosynthetic process"/>
    <property type="evidence" value="ECO:0007669"/>
    <property type="project" value="UniProtKB-UniRule"/>
</dbReference>
<dbReference type="Gene3D" id="3.30.70.260">
    <property type="match status" value="1"/>
</dbReference>
<dbReference type="CDD" id="cd04878">
    <property type="entry name" value="ACT_AHAS"/>
    <property type="match status" value="1"/>
</dbReference>
<dbReference type="GO" id="GO:0009099">
    <property type="term" value="P:L-valine biosynthetic process"/>
    <property type="evidence" value="ECO:0007669"/>
    <property type="project" value="UniProtKB-UniRule"/>
</dbReference>
<dbReference type="InterPro" id="IPR039557">
    <property type="entry name" value="AHAS_ACT"/>
</dbReference>
<dbReference type="PANTHER" id="PTHR30239:SF0">
    <property type="entry name" value="ACETOLACTATE SYNTHASE SMALL SUBUNIT 1, CHLOROPLASTIC"/>
    <property type="match status" value="1"/>
</dbReference>
<comment type="function">
    <text evidence="8">Catalyzes the conversion of 2 pyruvate molecules into acetolactate in the first common step of the biosynthetic pathway of the branched-amino acids such as leucine, isoleucine, and valine.</text>
</comment>
<evidence type="ECO:0000259" key="9">
    <source>
        <dbReference type="PROSITE" id="PS51671"/>
    </source>
</evidence>
<keyword evidence="5 8" id="KW-0028">Amino-acid biosynthesis</keyword>
<dbReference type="EMBL" id="VUNS01000007">
    <property type="protein sequence ID" value="MST97045.1"/>
    <property type="molecule type" value="Genomic_DNA"/>
</dbReference>
<evidence type="ECO:0000256" key="4">
    <source>
        <dbReference type="ARBA" id="ARBA00011744"/>
    </source>
</evidence>
<comment type="subunit">
    <text evidence="4 8">Dimer of large and small chains.</text>
</comment>
<proteinExistence type="inferred from homology"/>
<comment type="similarity">
    <text evidence="3 8">Belongs to the acetolactate synthase small subunit family.</text>
</comment>
<dbReference type="GO" id="GO:0005829">
    <property type="term" value="C:cytosol"/>
    <property type="evidence" value="ECO:0007669"/>
    <property type="project" value="TreeGrafter"/>
</dbReference>
<evidence type="ECO:0000256" key="6">
    <source>
        <dbReference type="ARBA" id="ARBA00023304"/>
    </source>
</evidence>
<feature type="domain" description="ACT" evidence="9">
    <location>
        <begin position="8"/>
        <end position="82"/>
    </location>
</feature>
<dbReference type="GO" id="GO:1990610">
    <property type="term" value="F:acetolactate synthase regulator activity"/>
    <property type="evidence" value="ECO:0007669"/>
    <property type="project" value="UniProtKB-UniRule"/>
</dbReference>
<reference evidence="10 11" key="1">
    <citation type="submission" date="2019-08" db="EMBL/GenBank/DDBJ databases">
        <title>In-depth cultivation of the pig gut microbiome towards novel bacterial diversity and tailored functional studies.</title>
        <authorList>
            <person name="Wylensek D."/>
            <person name="Hitch T.C.A."/>
            <person name="Clavel T."/>
        </authorList>
    </citation>
    <scope>NUCLEOTIDE SEQUENCE [LARGE SCALE GENOMIC DNA]</scope>
    <source>
        <strain evidence="10 11">BBE-744-WT-12</strain>
    </source>
</reference>
<dbReference type="UniPathway" id="UPA00047">
    <property type="reaction ID" value="UER00055"/>
</dbReference>
<dbReference type="InterPro" id="IPR019455">
    <property type="entry name" value="Acetolactate_synth_ssu_C"/>
</dbReference>
<comment type="caution">
    <text evidence="10">The sequence shown here is derived from an EMBL/GenBank/DDBJ whole genome shotgun (WGS) entry which is preliminary data.</text>
</comment>
<dbReference type="Gene3D" id="3.30.70.1150">
    <property type="entry name" value="ACT-like. Chain A, domain 2"/>
    <property type="match status" value="1"/>
</dbReference>
<evidence type="ECO:0000313" key="10">
    <source>
        <dbReference type="EMBL" id="MST97045.1"/>
    </source>
</evidence>